<feature type="domain" description="DUF4216" evidence="1">
    <location>
        <begin position="138"/>
        <end position="198"/>
    </location>
</feature>
<name>A0A803NBD4_CHEQI</name>
<dbReference type="PANTHER" id="PTHR48258">
    <property type="entry name" value="DUF4218 DOMAIN-CONTAINING PROTEIN-RELATED"/>
    <property type="match status" value="1"/>
</dbReference>
<dbReference type="InterPro" id="IPR025312">
    <property type="entry name" value="DUF4216"/>
</dbReference>
<keyword evidence="3" id="KW-1185">Reference proteome</keyword>
<protein>
    <recommendedName>
        <fullName evidence="1">DUF4216 domain-containing protein</fullName>
    </recommendedName>
</protein>
<reference evidence="2" key="2">
    <citation type="submission" date="2021-03" db="UniProtKB">
        <authorList>
            <consortium name="EnsemblPlants"/>
        </authorList>
    </citation>
    <scope>IDENTIFICATION</scope>
</reference>
<proteinExistence type="predicted"/>
<reference evidence="2" key="1">
    <citation type="journal article" date="2017" name="Nature">
        <title>The genome of Chenopodium quinoa.</title>
        <authorList>
            <person name="Jarvis D.E."/>
            <person name="Ho Y.S."/>
            <person name="Lightfoot D.J."/>
            <person name="Schmoeckel S.M."/>
            <person name="Li B."/>
            <person name="Borm T.J.A."/>
            <person name="Ohyanagi H."/>
            <person name="Mineta K."/>
            <person name="Michell C.T."/>
            <person name="Saber N."/>
            <person name="Kharbatia N.M."/>
            <person name="Rupper R.R."/>
            <person name="Sharp A.R."/>
            <person name="Dally N."/>
            <person name="Boughton B.A."/>
            <person name="Woo Y.H."/>
            <person name="Gao G."/>
            <person name="Schijlen E.G.W.M."/>
            <person name="Guo X."/>
            <person name="Momin A.A."/>
            <person name="Negrao S."/>
            <person name="Al-Babili S."/>
            <person name="Gehring C."/>
            <person name="Roessner U."/>
            <person name="Jung C."/>
            <person name="Murphy K."/>
            <person name="Arold S.T."/>
            <person name="Gojobori T."/>
            <person name="van der Linden C.G."/>
            <person name="van Loo E.N."/>
            <person name="Jellen E.N."/>
            <person name="Maughan P.J."/>
            <person name="Tester M."/>
        </authorList>
    </citation>
    <scope>NUCLEOTIDE SEQUENCE [LARGE SCALE GENOMIC DNA]</scope>
    <source>
        <strain evidence="2">cv. PI 614886</strain>
    </source>
</reference>
<dbReference type="AlphaFoldDB" id="A0A803NBD4"/>
<organism evidence="2 3">
    <name type="scientific">Chenopodium quinoa</name>
    <name type="common">Quinoa</name>
    <dbReference type="NCBI Taxonomy" id="63459"/>
    <lineage>
        <taxon>Eukaryota</taxon>
        <taxon>Viridiplantae</taxon>
        <taxon>Streptophyta</taxon>
        <taxon>Embryophyta</taxon>
        <taxon>Tracheophyta</taxon>
        <taxon>Spermatophyta</taxon>
        <taxon>Magnoliopsida</taxon>
        <taxon>eudicotyledons</taxon>
        <taxon>Gunneridae</taxon>
        <taxon>Pentapetalae</taxon>
        <taxon>Caryophyllales</taxon>
        <taxon>Chenopodiaceae</taxon>
        <taxon>Chenopodioideae</taxon>
        <taxon>Atripliceae</taxon>
        <taxon>Chenopodium</taxon>
    </lineage>
</organism>
<dbReference type="EnsemblPlants" id="AUR62043368-RA">
    <property type="protein sequence ID" value="AUR62043368-RA:cds"/>
    <property type="gene ID" value="AUR62043368"/>
</dbReference>
<evidence type="ECO:0000313" key="3">
    <source>
        <dbReference type="Proteomes" id="UP000596660"/>
    </source>
</evidence>
<accession>A0A803NBD4</accession>
<dbReference type="Pfam" id="PF13952">
    <property type="entry name" value="DUF4216"/>
    <property type="match status" value="1"/>
</dbReference>
<evidence type="ECO:0000259" key="1">
    <source>
        <dbReference type="Pfam" id="PF13952"/>
    </source>
</evidence>
<evidence type="ECO:0000313" key="2">
    <source>
        <dbReference type="EnsemblPlants" id="AUR62043368-RA:cds"/>
    </source>
</evidence>
<sequence>MKAHRYVLFNCDEISVYISEHQDLVNRQRSQGRRGKRSRWARAQEHSHDIGAWFKDHVREENVSKEIKALSQGLDYTVRSFKGYLINGNKFHTTAHESKRKTQCSGVSVTSSMSSFASSDQNPVVGDVKYYGVVEDIIELDYFGHFKVVLFRCNWFQVEQDEFGLTCANFKRLCYTNDPFVMANQVNQVFYVQDSKEKHLHYVMETIPGDFFDMSEESNGDVGVSYWNESASDGVCPGATVADDNDVSWLREDLPATTVDVPEYLLEMQAAPEIDDSDDEIKDNTLWDFMQESPRFFVGLAGYACSCFPAQLFGLLVAGAVIYVLFCCKSGFSCFPVLLGAASGLQVWLLWSAGSCCSHCCGSLLLDCSWSIECSFTELLPCFECDT</sequence>
<dbReference type="Gramene" id="AUR62043368-RA">
    <property type="protein sequence ID" value="AUR62043368-RA:cds"/>
    <property type="gene ID" value="AUR62043368"/>
</dbReference>
<dbReference type="PANTHER" id="PTHR48258:SF8">
    <property type="entry name" value="DUF4216 DOMAIN-CONTAINING PROTEIN"/>
    <property type="match status" value="1"/>
</dbReference>
<dbReference type="Proteomes" id="UP000596660">
    <property type="component" value="Unplaced"/>
</dbReference>